<organism evidence="5 6">
    <name type="scientific">Phytohabitans rumicis</name>
    <dbReference type="NCBI Taxonomy" id="1076125"/>
    <lineage>
        <taxon>Bacteria</taxon>
        <taxon>Bacillati</taxon>
        <taxon>Actinomycetota</taxon>
        <taxon>Actinomycetes</taxon>
        <taxon>Micromonosporales</taxon>
        <taxon>Micromonosporaceae</taxon>
    </lineage>
</organism>
<dbReference type="Proteomes" id="UP000482960">
    <property type="component" value="Unassembled WGS sequence"/>
</dbReference>
<evidence type="ECO:0000313" key="5">
    <source>
        <dbReference type="EMBL" id="GFJ95394.1"/>
    </source>
</evidence>
<proteinExistence type="predicted"/>
<dbReference type="PANTHER" id="PTHR43800">
    <property type="entry name" value="PEPTIDYL-LYSINE N-ACETYLTRANSFERASE YJAB"/>
    <property type="match status" value="1"/>
</dbReference>
<dbReference type="CDD" id="cd04301">
    <property type="entry name" value="NAT_SF"/>
    <property type="match status" value="1"/>
</dbReference>
<protein>
    <recommendedName>
        <fullName evidence="4">N-acetyltransferase domain-containing protein</fullName>
    </recommendedName>
</protein>
<name>A0A6V8LGL0_9ACTN</name>
<dbReference type="InterPro" id="IPR000182">
    <property type="entry name" value="GNAT_dom"/>
</dbReference>
<evidence type="ECO:0000256" key="3">
    <source>
        <dbReference type="SAM" id="MobiDB-lite"/>
    </source>
</evidence>
<evidence type="ECO:0000313" key="6">
    <source>
        <dbReference type="Proteomes" id="UP000482960"/>
    </source>
</evidence>
<feature type="region of interest" description="Disordered" evidence="3">
    <location>
        <begin position="1"/>
        <end position="36"/>
    </location>
</feature>
<evidence type="ECO:0000256" key="1">
    <source>
        <dbReference type="ARBA" id="ARBA00022679"/>
    </source>
</evidence>
<feature type="domain" description="N-acetyltransferase" evidence="4">
    <location>
        <begin position="50"/>
        <end position="201"/>
    </location>
</feature>
<dbReference type="GO" id="GO:0016747">
    <property type="term" value="F:acyltransferase activity, transferring groups other than amino-acyl groups"/>
    <property type="evidence" value="ECO:0007669"/>
    <property type="project" value="InterPro"/>
</dbReference>
<dbReference type="SUPFAM" id="SSF55729">
    <property type="entry name" value="Acyl-CoA N-acyltransferases (Nat)"/>
    <property type="match status" value="1"/>
</dbReference>
<gene>
    <name evidence="5" type="ORF">Prum_090360</name>
</gene>
<keyword evidence="2" id="KW-0012">Acyltransferase</keyword>
<dbReference type="Pfam" id="PF13673">
    <property type="entry name" value="Acetyltransf_10"/>
    <property type="match status" value="1"/>
</dbReference>
<evidence type="ECO:0000256" key="2">
    <source>
        <dbReference type="ARBA" id="ARBA00023315"/>
    </source>
</evidence>
<keyword evidence="6" id="KW-1185">Reference proteome</keyword>
<comment type="caution">
    <text evidence="5">The sequence shown here is derived from an EMBL/GenBank/DDBJ whole genome shotgun (WGS) entry which is preliminary data.</text>
</comment>
<sequence length="202" mass="22306">MDLDEKWLAPNHFSSRSARTNPKTPPDPKPKTSLDPTTAQIFYPRLVADTLISPVDTADVGEILTLQRAAYVTEAQLYSDASLPALTQTYEELAAELSSSLALKATMRHRIVGAVRGRLDGSVLHIGRLTVAPDLQGHGIGTRLLTALEREAAGDVDRYTLFTGHLSRANIRLYERHGYTEVRREELKPGVVLVHLDKQADK</sequence>
<accession>A0A6V8LGL0</accession>
<reference evidence="5 6" key="1">
    <citation type="submission" date="2020-03" db="EMBL/GenBank/DDBJ databases">
        <title>Whole genome shotgun sequence of Phytohabitans rumicis NBRC 108638.</title>
        <authorList>
            <person name="Komaki H."/>
            <person name="Tamura T."/>
        </authorList>
    </citation>
    <scope>NUCLEOTIDE SEQUENCE [LARGE SCALE GENOMIC DNA]</scope>
    <source>
        <strain evidence="5 6">NBRC 108638</strain>
    </source>
</reference>
<evidence type="ECO:0000259" key="4">
    <source>
        <dbReference type="PROSITE" id="PS51186"/>
    </source>
</evidence>
<dbReference type="EMBL" id="BLPG01000001">
    <property type="protein sequence ID" value="GFJ95394.1"/>
    <property type="molecule type" value="Genomic_DNA"/>
</dbReference>
<keyword evidence="1" id="KW-0808">Transferase</keyword>
<dbReference type="PROSITE" id="PS51186">
    <property type="entry name" value="GNAT"/>
    <property type="match status" value="1"/>
</dbReference>
<reference evidence="5 6" key="2">
    <citation type="submission" date="2020-03" db="EMBL/GenBank/DDBJ databases">
        <authorList>
            <person name="Ichikawa N."/>
            <person name="Kimura A."/>
            <person name="Kitahashi Y."/>
            <person name="Uohara A."/>
        </authorList>
    </citation>
    <scope>NUCLEOTIDE SEQUENCE [LARGE SCALE GENOMIC DNA]</scope>
    <source>
        <strain evidence="5 6">NBRC 108638</strain>
    </source>
</reference>
<dbReference type="PANTHER" id="PTHR43800:SF1">
    <property type="entry name" value="PEPTIDYL-LYSINE N-ACETYLTRANSFERASE YJAB"/>
    <property type="match status" value="1"/>
</dbReference>
<dbReference type="Gene3D" id="3.40.630.30">
    <property type="match status" value="1"/>
</dbReference>
<dbReference type="InterPro" id="IPR016181">
    <property type="entry name" value="Acyl_CoA_acyltransferase"/>
</dbReference>
<dbReference type="AlphaFoldDB" id="A0A6V8LGL0"/>